<evidence type="ECO:0000259" key="3">
    <source>
        <dbReference type="Pfam" id="PF01757"/>
    </source>
</evidence>
<evidence type="ECO:0000256" key="2">
    <source>
        <dbReference type="SAM" id="Phobius"/>
    </source>
</evidence>
<dbReference type="InterPro" id="IPR002656">
    <property type="entry name" value="Acyl_transf_3_dom"/>
</dbReference>
<feature type="transmembrane region" description="Helical" evidence="2">
    <location>
        <begin position="189"/>
        <end position="209"/>
    </location>
</feature>
<dbReference type="STRING" id="590998.Celf_0729"/>
<evidence type="ECO:0000313" key="4">
    <source>
        <dbReference type="EMBL" id="AEE44869.1"/>
    </source>
</evidence>
<gene>
    <name evidence="4" type="ordered locus">Celf_0729</name>
</gene>
<name>F4GZE8_CELFA</name>
<feature type="transmembrane region" description="Helical" evidence="2">
    <location>
        <begin position="87"/>
        <end position="104"/>
    </location>
</feature>
<dbReference type="eggNOG" id="COG1835">
    <property type="taxonomic scope" value="Bacteria"/>
</dbReference>
<keyword evidence="4" id="KW-0012">Acyltransferase</keyword>
<dbReference type="GO" id="GO:0000271">
    <property type="term" value="P:polysaccharide biosynthetic process"/>
    <property type="evidence" value="ECO:0007669"/>
    <property type="project" value="TreeGrafter"/>
</dbReference>
<accession>F4GZE8</accession>
<sequence length="377" mass="41250">MKEQTRTRLDGLEALRWFAAAAIIVYHAATIPGRAPADGVVAVVRSFDYGVPLFYVLSAFAIWYGYSQLVRTWPGARHFYRRRFFRIAPMFYVMLAFYCVMLGFDVEPRKLLTSVMFVFNLVPSDVEGIVWASWSIGVEMLFYAIVPLLALAIRNGRRATVFLGAAIGVQVVWHAAFEGTTGTAAKFGQFSLLNYLCFFAAGIAALYAYQLAERDERRRLRVGRALVAVSLVSVVALVALGSHSAPLVRSTWAVVLAALVVGVALAPDRVLVNRATRSLGAASFSLYLLHPVVLGFLDRAGVTDRAYETAGGVGGFVVIVALTFAAVIPASLMTYRWIERPAYRWAGRGALRGPRPAPKDREPVQGPADAAVPDQVR</sequence>
<feature type="transmembrane region" description="Helical" evidence="2">
    <location>
        <begin position="129"/>
        <end position="152"/>
    </location>
</feature>
<keyword evidence="5" id="KW-1185">Reference proteome</keyword>
<reference evidence="4 5" key="1">
    <citation type="submission" date="2011-04" db="EMBL/GenBank/DDBJ databases">
        <title>Complete sequence of Cellulomonas fimi ATCC 484.</title>
        <authorList>
            <consortium name="US DOE Joint Genome Institute"/>
            <person name="Lucas S."/>
            <person name="Han J."/>
            <person name="Lapidus A."/>
            <person name="Cheng J.-F."/>
            <person name="Goodwin L."/>
            <person name="Pitluck S."/>
            <person name="Peters L."/>
            <person name="Chertkov O."/>
            <person name="Detter J.C."/>
            <person name="Han C."/>
            <person name="Tapia R."/>
            <person name="Land M."/>
            <person name="Hauser L."/>
            <person name="Kyrpides N."/>
            <person name="Ivanova N."/>
            <person name="Ovchinnikova G."/>
            <person name="Pagani I."/>
            <person name="Mead D."/>
            <person name="Brumm P."/>
            <person name="Woyke T."/>
        </authorList>
    </citation>
    <scope>NUCLEOTIDE SEQUENCE [LARGE SCALE GENOMIC DNA]</scope>
    <source>
        <strain evidence="5">ATCC 484 / DSM 20113 / JCM 1341 / NBRC 15513 / NCIMB 8980 / NCTC 7547</strain>
    </source>
</reference>
<dbReference type="PANTHER" id="PTHR23028:SF53">
    <property type="entry name" value="ACYL_TRANSF_3 DOMAIN-CONTAINING PROTEIN"/>
    <property type="match status" value="1"/>
</dbReference>
<keyword evidence="2" id="KW-0812">Transmembrane</keyword>
<dbReference type="GO" id="GO:0016020">
    <property type="term" value="C:membrane"/>
    <property type="evidence" value="ECO:0007669"/>
    <property type="project" value="TreeGrafter"/>
</dbReference>
<dbReference type="PANTHER" id="PTHR23028">
    <property type="entry name" value="ACETYLTRANSFERASE"/>
    <property type="match status" value="1"/>
</dbReference>
<organism evidence="4 5">
    <name type="scientific">Cellulomonas fimi (strain ATCC 484 / DSM 20113 / JCM 1341 / CCUG 24087 / LMG 16345 / NBRC 15513 / NCIMB 8980 / NCTC 7547 / NRS-133)</name>
    <dbReference type="NCBI Taxonomy" id="590998"/>
    <lineage>
        <taxon>Bacteria</taxon>
        <taxon>Bacillati</taxon>
        <taxon>Actinomycetota</taxon>
        <taxon>Actinomycetes</taxon>
        <taxon>Micrococcales</taxon>
        <taxon>Cellulomonadaceae</taxon>
        <taxon>Cellulomonas</taxon>
    </lineage>
</organism>
<evidence type="ECO:0000313" key="5">
    <source>
        <dbReference type="Proteomes" id="UP000008460"/>
    </source>
</evidence>
<dbReference type="Pfam" id="PF01757">
    <property type="entry name" value="Acyl_transf_3"/>
    <property type="match status" value="1"/>
</dbReference>
<proteinExistence type="predicted"/>
<dbReference type="KEGG" id="cfi:Celf_0729"/>
<dbReference type="Proteomes" id="UP000008460">
    <property type="component" value="Chromosome"/>
</dbReference>
<dbReference type="HOGENOM" id="CLU_005679_2_2_11"/>
<keyword evidence="4" id="KW-0808">Transferase</keyword>
<feature type="transmembrane region" description="Helical" evidence="2">
    <location>
        <begin position="12"/>
        <end position="29"/>
    </location>
</feature>
<feature type="transmembrane region" description="Helical" evidence="2">
    <location>
        <begin position="159"/>
        <end position="177"/>
    </location>
</feature>
<dbReference type="AlphaFoldDB" id="F4GZE8"/>
<evidence type="ECO:0000256" key="1">
    <source>
        <dbReference type="SAM" id="MobiDB-lite"/>
    </source>
</evidence>
<feature type="domain" description="Acyltransferase 3" evidence="3">
    <location>
        <begin position="10"/>
        <end position="328"/>
    </location>
</feature>
<keyword evidence="2" id="KW-0472">Membrane</keyword>
<feature type="transmembrane region" description="Helical" evidence="2">
    <location>
        <begin position="278"/>
        <end position="297"/>
    </location>
</feature>
<protein>
    <submittedName>
        <fullName evidence="4">Acyltransferase 3</fullName>
    </submittedName>
</protein>
<feature type="transmembrane region" description="Helical" evidence="2">
    <location>
        <begin position="49"/>
        <end position="66"/>
    </location>
</feature>
<feature type="transmembrane region" description="Helical" evidence="2">
    <location>
        <begin position="309"/>
        <end position="335"/>
    </location>
</feature>
<dbReference type="InterPro" id="IPR050879">
    <property type="entry name" value="Acyltransferase_3"/>
</dbReference>
<keyword evidence="2" id="KW-1133">Transmembrane helix</keyword>
<dbReference type="GO" id="GO:0016747">
    <property type="term" value="F:acyltransferase activity, transferring groups other than amino-acyl groups"/>
    <property type="evidence" value="ECO:0007669"/>
    <property type="project" value="InterPro"/>
</dbReference>
<feature type="transmembrane region" description="Helical" evidence="2">
    <location>
        <begin position="221"/>
        <end position="241"/>
    </location>
</feature>
<dbReference type="EMBL" id="CP002666">
    <property type="protein sequence ID" value="AEE44869.1"/>
    <property type="molecule type" value="Genomic_DNA"/>
</dbReference>
<feature type="region of interest" description="Disordered" evidence="1">
    <location>
        <begin position="352"/>
        <end position="377"/>
    </location>
</feature>
<feature type="transmembrane region" description="Helical" evidence="2">
    <location>
        <begin position="247"/>
        <end position="266"/>
    </location>
</feature>
<dbReference type="RefSeq" id="WP_013769898.1">
    <property type="nucleotide sequence ID" value="NC_015514.1"/>
</dbReference>